<organism evidence="2 3">
    <name type="scientific">Deinococcus ruber</name>
    <dbReference type="NCBI Taxonomy" id="1848197"/>
    <lineage>
        <taxon>Bacteria</taxon>
        <taxon>Thermotogati</taxon>
        <taxon>Deinococcota</taxon>
        <taxon>Deinococci</taxon>
        <taxon>Deinococcales</taxon>
        <taxon>Deinococcaceae</taxon>
        <taxon>Deinococcus</taxon>
    </lineage>
</organism>
<feature type="region of interest" description="Disordered" evidence="1">
    <location>
        <begin position="1"/>
        <end position="85"/>
    </location>
</feature>
<accession>A0A918FGE3</accession>
<dbReference type="Proteomes" id="UP000603865">
    <property type="component" value="Unassembled WGS sequence"/>
</dbReference>
<reference evidence="2" key="2">
    <citation type="submission" date="2020-09" db="EMBL/GenBank/DDBJ databases">
        <authorList>
            <person name="Sun Q."/>
            <person name="Ohkuma M."/>
        </authorList>
    </citation>
    <scope>NUCLEOTIDE SEQUENCE</scope>
    <source>
        <strain evidence="2">JCM 31311</strain>
    </source>
</reference>
<comment type="caution">
    <text evidence="2">The sequence shown here is derived from an EMBL/GenBank/DDBJ whole genome shotgun (WGS) entry which is preliminary data.</text>
</comment>
<feature type="compositionally biased region" description="Basic and acidic residues" evidence="1">
    <location>
        <begin position="58"/>
        <end position="67"/>
    </location>
</feature>
<sequence>MYDRERVVPHHISSGRIAANKPGDRTDAQTVSHIDTTQKQERSEQGAHGGLDTPPNTKSDKTADEGRQQWTAAPGKQKNHQTGYP</sequence>
<reference evidence="2" key="1">
    <citation type="journal article" date="2014" name="Int. J. Syst. Evol. Microbiol.">
        <title>Complete genome sequence of Corynebacterium casei LMG S-19264T (=DSM 44701T), isolated from a smear-ripened cheese.</title>
        <authorList>
            <consortium name="US DOE Joint Genome Institute (JGI-PGF)"/>
            <person name="Walter F."/>
            <person name="Albersmeier A."/>
            <person name="Kalinowski J."/>
            <person name="Ruckert C."/>
        </authorList>
    </citation>
    <scope>NUCLEOTIDE SEQUENCE</scope>
    <source>
        <strain evidence="2">JCM 31311</strain>
    </source>
</reference>
<keyword evidence="3" id="KW-1185">Reference proteome</keyword>
<evidence type="ECO:0000313" key="3">
    <source>
        <dbReference type="Proteomes" id="UP000603865"/>
    </source>
</evidence>
<dbReference type="EMBL" id="BMQL01000071">
    <property type="protein sequence ID" value="GGR36141.1"/>
    <property type="molecule type" value="Genomic_DNA"/>
</dbReference>
<gene>
    <name evidence="2" type="ORF">GCM10008957_52380</name>
</gene>
<evidence type="ECO:0000313" key="2">
    <source>
        <dbReference type="EMBL" id="GGR36141.1"/>
    </source>
</evidence>
<dbReference type="AlphaFoldDB" id="A0A918FGE3"/>
<feature type="compositionally biased region" description="Basic and acidic residues" evidence="1">
    <location>
        <begin position="36"/>
        <end position="45"/>
    </location>
</feature>
<evidence type="ECO:0000256" key="1">
    <source>
        <dbReference type="SAM" id="MobiDB-lite"/>
    </source>
</evidence>
<protein>
    <submittedName>
        <fullName evidence="2">Uncharacterized protein</fullName>
    </submittedName>
</protein>
<name>A0A918FGE3_9DEIO</name>
<proteinExistence type="predicted"/>